<proteinExistence type="predicted"/>
<accession>A0A3P3DPZ0</accession>
<sequence>MEAIVLARSSKSQAYILWCEDQGALAILPLSACGREMPKVGDLLHVVLQENGPARICSSFSIVAPGALPEIAQILTKVAGSRTKPKRENRVYLSLVAPV</sequence>
<dbReference type="OrthoDB" id="7868545at2"/>
<comment type="caution">
    <text evidence="1">The sequence shown here is derived from an EMBL/GenBank/DDBJ whole genome shotgun (WGS) entry which is preliminary data.</text>
</comment>
<dbReference type="AlphaFoldDB" id="A0A3P3DPZ0"/>
<evidence type="ECO:0000313" key="2">
    <source>
        <dbReference type="Proteomes" id="UP000282125"/>
    </source>
</evidence>
<dbReference type="Proteomes" id="UP000282125">
    <property type="component" value="Unassembled WGS sequence"/>
</dbReference>
<evidence type="ECO:0000313" key="1">
    <source>
        <dbReference type="EMBL" id="RRH76300.1"/>
    </source>
</evidence>
<protein>
    <submittedName>
        <fullName evidence="1">Uncharacterized protein</fullName>
    </submittedName>
</protein>
<keyword evidence="2" id="KW-1185">Reference proteome</keyword>
<reference evidence="1 2" key="1">
    <citation type="submission" date="2018-11" db="EMBL/GenBank/DDBJ databases">
        <title>Gemmobacter sp. nov., YIM 102744-1 draft genome.</title>
        <authorList>
            <person name="Li G."/>
            <person name="Jiang Y."/>
        </authorList>
    </citation>
    <scope>NUCLEOTIDE SEQUENCE [LARGE SCALE GENOMIC DNA]</scope>
    <source>
        <strain evidence="1 2">YIM 102744-1</strain>
    </source>
</reference>
<organism evidence="1 2">
    <name type="scientific">Falsigemmobacter faecalis</name>
    <dbReference type="NCBI Taxonomy" id="2488730"/>
    <lineage>
        <taxon>Bacteria</taxon>
        <taxon>Pseudomonadati</taxon>
        <taxon>Pseudomonadota</taxon>
        <taxon>Alphaproteobacteria</taxon>
        <taxon>Rhodobacterales</taxon>
        <taxon>Paracoccaceae</taxon>
        <taxon>Falsigemmobacter</taxon>
    </lineage>
</organism>
<dbReference type="RefSeq" id="WP_124964103.1">
    <property type="nucleotide sequence ID" value="NZ_RRAZ01000007.1"/>
</dbReference>
<dbReference type="EMBL" id="RRAZ01000007">
    <property type="protein sequence ID" value="RRH76300.1"/>
    <property type="molecule type" value="Genomic_DNA"/>
</dbReference>
<name>A0A3P3DPZ0_9RHOB</name>
<gene>
    <name evidence="1" type="ORF">EG244_05950</name>
</gene>